<dbReference type="InterPro" id="IPR000843">
    <property type="entry name" value="HTH_LacI"/>
</dbReference>
<dbReference type="SUPFAM" id="SSF47413">
    <property type="entry name" value="lambda repressor-like DNA-binding domains"/>
    <property type="match status" value="1"/>
</dbReference>
<dbReference type="RefSeq" id="WP_379960758.1">
    <property type="nucleotide sequence ID" value="NZ_JAUYVI010000008.1"/>
</dbReference>
<protein>
    <submittedName>
        <fullName evidence="5">LacI family DNA-binding transcriptional regulator</fullName>
    </submittedName>
</protein>
<dbReference type="Pfam" id="PF13377">
    <property type="entry name" value="Peripla_BP_3"/>
    <property type="match status" value="1"/>
</dbReference>
<keyword evidence="6" id="KW-1185">Reference proteome</keyword>
<keyword evidence="1" id="KW-0805">Transcription regulation</keyword>
<sequence>MATMKDVARLAGVSIATVSATVNGSAFVSPELRARVTEAINRLGYAPDGVARSLKKGRTQLIGLIVADITNPFFTELVHVIEAAMQDAGYSVLLCDTDEDFEKERNYLRILQTHRVDGVILAPTGTGDAYQGLKTLSERLPLVLVDRALPDLGLDAATVDSFAGAFEATSHLLDLGHRKVATIIGPRHLAPARDRLNGFRAALEARGLEVRPDFIRSGSFREEEAMAGAQDLLSGADRPSAVFVANNHMMIGVMRAIATLQLNCPKDVSVVGIDDFPWANAFTPRLTVVRQPVEEIGRAAVRLLLARIAGPAPQPVHEVLRPALVIRDSCAPFPLQ</sequence>
<evidence type="ECO:0000313" key="6">
    <source>
        <dbReference type="Proteomes" id="UP001230156"/>
    </source>
</evidence>
<dbReference type="Pfam" id="PF00356">
    <property type="entry name" value="LacI"/>
    <property type="match status" value="1"/>
</dbReference>
<gene>
    <name evidence="5" type="ORF">Q8A70_24710</name>
</gene>
<dbReference type="PRINTS" id="PR00036">
    <property type="entry name" value="HTHLACI"/>
</dbReference>
<accession>A0ABU0YT69</accession>
<organism evidence="5 6">
    <name type="scientific">Dongia sedimenti</name>
    <dbReference type="NCBI Taxonomy" id="3064282"/>
    <lineage>
        <taxon>Bacteria</taxon>
        <taxon>Pseudomonadati</taxon>
        <taxon>Pseudomonadota</taxon>
        <taxon>Alphaproteobacteria</taxon>
        <taxon>Rhodospirillales</taxon>
        <taxon>Dongiaceae</taxon>
        <taxon>Dongia</taxon>
    </lineage>
</organism>
<feature type="domain" description="HTH lacI-type" evidence="4">
    <location>
        <begin position="2"/>
        <end position="56"/>
    </location>
</feature>
<evidence type="ECO:0000256" key="3">
    <source>
        <dbReference type="ARBA" id="ARBA00023163"/>
    </source>
</evidence>
<dbReference type="PROSITE" id="PS50932">
    <property type="entry name" value="HTH_LACI_2"/>
    <property type="match status" value="1"/>
</dbReference>
<evidence type="ECO:0000259" key="4">
    <source>
        <dbReference type="PROSITE" id="PS50932"/>
    </source>
</evidence>
<reference evidence="6" key="1">
    <citation type="submission" date="2023-08" db="EMBL/GenBank/DDBJ databases">
        <title>Rhodospirillaceae gen. nov., a novel taxon isolated from the Yangtze River Yuezi River estuary sludge.</title>
        <authorList>
            <person name="Ruan L."/>
        </authorList>
    </citation>
    <scope>NUCLEOTIDE SEQUENCE [LARGE SCALE GENOMIC DNA]</scope>
    <source>
        <strain evidence="6">R-7</strain>
    </source>
</reference>
<proteinExistence type="predicted"/>
<evidence type="ECO:0000256" key="2">
    <source>
        <dbReference type="ARBA" id="ARBA00023125"/>
    </source>
</evidence>
<evidence type="ECO:0000256" key="1">
    <source>
        <dbReference type="ARBA" id="ARBA00023015"/>
    </source>
</evidence>
<dbReference type="InterPro" id="IPR028082">
    <property type="entry name" value="Peripla_BP_I"/>
</dbReference>
<evidence type="ECO:0000313" key="5">
    <source>
        <dbReference type="EMBL" id="MDQ7250912.1"/>
    </source>
</evidence>
<dbReference type="SUPFAM" id="SSF53822">
    <property type="entry name" value="Periplasmic binding protein-like I"/>
    <property type="match status" value="1"/>
</dbReference>
<dbReference type="InterPro" id="IPR046335">
    <property type="entry name" value="LacI/GalR-like_sensor"/>
</dbReference>
<dbReference type="CDD" id="cd01392">
    <property type="entry name" value="HTH_LacI"/>
    <property type="match status" value="1"/>
</dbReference>
<name>A0ABU0YT69_9PROT</name>
<dbReference type="InterPro" id="IPR010982">
    <property type="entry name" value="Lambda_DNA-bd_dom_sf"/>
</dbReference>
<dbReference type="EMBL" id="JAUYVI010000008">
    <property type="protein sequence ID" value="MDQ7250912.1"/>
    <property type="molecule type" value="Genomic_DNA"/>
</dbReference>
<keyword evidence="3" id="KW-0804">Transcription</keyword>
<dbReference type="Gene3D" id="3.40.50.2300">
    <property type="match status" value="2"/>
</dbReference>
<dbReference type="PANTHER" id="PTHR30146:SF109">
    <property type="entry name" value="HTH-TYPE TRANSCRIPTIONAL REGULATOR GALS"/>
    <property type="match status" value="1"/>
</dbReference>
<dbReference type="SMART" id="SM00354">
    <property type="entry name" value="HTH_LACI"/>
    <property type="match status" value="1"/>
</dbReference>
<dbReference type="CDD" id="cd06267">
    <property type="entry name" value="PBP1_LacI_sugar_binding-like"/>
    <property type="match status" value="1"/>
</dbReference>
<comment type="caution">
    <text evidence="5">The sequence shown here is derived from an EMBL/GenBank/DDBJ whole genome shotgun (WGS) entry which is preliminary data.</text>
</comment>
<keyword evidence="2 5" id="KW-0238">DNA-binding</keyword>
<dbReference type="GO" id="GO:0003677">
    <property type="term" value="F:DNA binding"/>
    <property type="evidence" value="ECO:0007669"/>
    <property type="project" value="UniProtKB-KW"/>
</dbReference>
<dbReference type="Proteomes" id="UP001230156">
    <property type="component" value="Unassembled WGS sequence"/>
</dbReference>
<dbReference type="PANTHER" id="PTHR30146">
    <property type="entry name" value="LACI-RELATED TRANSCRIPTIONAL REPRESSOR"/>
    <property type="match status" value="1"/>
</dbReference>
<dbReference type="Gene3D" id="1.10.260.40">
    <property type="entry name" value="lambda repressor-like DNA-binding domains"/>
    <property type="match status" value="1"/>
</dbReference>